<dbReference type="Proteomes" id="UP000290378">
    <property type="component" value="Unassembled WGS sequence"/>
</dbReference>
<gene>
    <name evidence="3" type="ORF">CP963_08855</name>
</gene>
<sequence length="418" mass="49847">MKDILNEQNRHWFNEKKEYVKREKFQILLKYLPLKQVITITGIRRCGKSTLAKMAINHLIENGTNPINILFINLEQPYFLEYQNDATFLDKIYEEYLKLANPTGKTYVIFDEIQFFDNWEVFIKSKYESSDIKFIVTGSNSSMLSSELATMLTGRSLNIHLDTFSFKEFLDYKNIDYSSELMQIKNKIQIARAKEEYLKWGGFYEVFGIEDKFTKKSLLISYARNIIYRDIVPRYNIRNSQTVEKLFFYLLNNATTILNYTTLSKTFELSDKTIKEYISYFEETFAMKRIDKYHTKPKERIKSVKKIYIKDNGFLQIAPKKAPNLGTLLENSIYNYLSSKTEDISYLKDTYEIDFYDEKTLFQVSYNIEDDKTKQRELRAFEHFKKENQKAKLITFDTNEEIKDIEIVSFERFIFNDD</sequence>
<evidence type="ECO:0000313" key="3">
    <source>
        <dbReference type="EMBL" id="RXI40496.1"/>
    </source>
</evidence>
<reference evidence="3 4" key="1">
    <citation type="submission" date="2017-09" db="EMBL/GenBank/DDBJ databases">
        <title>Genomics of the genus Arcobacter.</title>
        <authorList>
            <person name="Perez-Cataluna A."/>
            <person name="Figueras M.J."/>
            <person name="Salas-Masso N."/>
        </authorList>
    </citation>
    <scope>NUCLEOTIDE SEQUENCE [LARGE SCALE GENOMIC DNA]</scope>
    <source>
        <strain evidence="3 4">CECT 7834</strain>
    </source>
</reference>
<feature type="domain" description="DUF4143" evidence="2">
    <location>
        <begin position="229"/>
        <end position="356"/>
    </location>
</feature>
<dbReference type="Gene3D" id="3.40.50.300">
    <property type="entry name" value="P-loop containing nucleotide triphosphate hydrolases"/>
    <property type="match status" value="1"/>
</dbReference>
<keyword evidence="4" id="KW-1185">Reference proteome</keyword>
<proteinExistence type="predicted"/>
<protein>
    <submittedName>
        <fullName evidence="3">ATPase</fullName>
    </submittedName>
</protein>
<dbReference type="EMBL" id="NXII01000010">
    <property type="protein sequence ID" value="RXI40496.1"/>
    <property type="molecule type" value="Genomic_DNA"/>
</dbReference>
<evidence type="ECO:0000313" key="4">
    <source>
        <dbReference type="Proteomes" id="UP000290378"/>
    </source>
</evidence>
<dbReference type="InterPro" id="IPR025420">
    <property type="entry name" value="DUF4143"/>
</dbReference>
<evidence type="ECO:0000259" key="1">
    <source>
        <dbReference type="Pfam" id="PF13173"/>
    </source>
</evidence>
<organism evidence="3 4">
    <name type="scientific">Arcobacter cloacae</name>
    <dbReference type="NCBI Taxonomy" id="1054034"/>
    <lineage>
        <taxon>Bacteria</taxon>
        <taxon>Pseudomonadati</taxon>
        <taxon>Campylobacterota</taxon>
        <taxon>Epsilonproteobacteria</taxon>
        <taxon>Campylobacterales</taxon>
        <taxon>Arcobacteraceae</taxon>
        <taxon>Arcobacter</taxon>
    </lineage>
</organism>
<evidence type="ECO:0000259" key="2">
    <source>
        <dbReference type="Pfam" id="PF13635"/>
    </source>
</evidence>
<dbReference type="AlphaFoldDB" id="A0AA94FDZ2"/>
<dbReference type="InterPro" id="IPR027417">
    <property type="entry name" value="P-loop_NTPase"/>
</dbReference>
<dbReference type="PANTHER" id="PTHR33295:SF8">
    <property type="entry name" value="AAA+ ATPASE DOMAIN-CONTAINING PROTEIN"/>
    <property type="match status" value="1"/>
</dbReference>
<name>A0AA94FDZ2_9BACT</name>
<comment type="caution">
    <text evidence="3">The sequence shown here is derived from an EMBL/GenBank/DDBJ whole genome shotgun (WGS) entry which is preliminary data.</text>
</comment>
<accession>A0AA94FDZ2</accession>
<dbReference type="InterPro" id="IPR041682">
    <property type="entry name" value="AAA_14"/>
</dbReference>
<feature type="domain" description="AAA" evidence="1">
    <location>
        <begin position="35"/>
        <end position="170"/>
    </location>
</feature>
<dbReference type="SUPFAM" id="SSF52540">
    <property type="entry name" value="P-loop containing nucleoside triphosphate hydrolases"/>
    <property type="match status" value="1"/>
</dbReference>
<dbReference type="Pfam" id="PF13635">
    <property type="entry name" value="DUF4143"/>
    <property type="match status" value="1"/>
</dbReference>
<dbReference type="PANTHER" id="PTHR33295">
    <property type="entry name" value="ATPASE"/>
    <property type="match status" value="1"/>
</dbReference>
<dbReference type="Pfam" id="PF13173">
    <property type="entry name" value="AAA_14"/>
    <property type="match status" value="1"/>
</dbReference>